<name>A0ABV1KC90_9PSEU</name>
<evidence type="ECO:0000313" key="1">
    <source>
        <dbReference type="EMBL" id="MEQ3551766.1"/>
    </source>
</evidence>
<dbReference type="Proteomes" id="UP001494902">
    <property type="component" value="Unassembled WGS sequence"/>
</dbReference>
<sequence length="535" mass="57679">MLDTLVDKVPVLPEVQTEDALSAYAATRDLALTPSLAAIFDSALPDRLAGALLSPTGDGRLTMGWAERVSDSTGTPLHPNLLPLLILDERSFACVVLSSADGPRLPGEGAVVRWHLTLDHTRAADQAAVLDTDCLLYAESVADELEARGPGIERMLNEISPAYRLQYVDAGKRPRDFVLRPTRIACQNVVIAYAAFQHDAAIDGMAVPAWQTCEVPHVAAHEGTRALAAQMLCDTFQSGGTMEIRFDRPASVRAKGTTSTGEVVDVDAKYDGHPEGQVPASLRRYGRTVGVGLGVEDPAAISPTEARELFLAVTPMPDELRQRVDAAVQVGLTTPERLCFTLMMPVWRAIELDFLLATTPRVGSILCGGADWRDRPARQAESELCRAALMAGMLRDRLDHVDSAAAASDVRVFEDDRVGVAWQVSPETAAVRFTGVAAGPVPWQSGRAAPLRLQPGEDLVVVPRTHPTEEDWRTVQQHDAPAGQRAALLVPRDVLQDALARAEAGGLGVLHCPDRLAELDQAIERKLLTARISRA</sequence>
<evidence type="ECO:0000313" key="2">
    <source>
        <dbReference type="Proteomes" id="UP001494902"/>
    </source>
</evidence>
<gene>
    <name evidence="1" type="ORF">WIS52_14930</name>
</gene>
<dbReference type="RefSeq" id="WP_349298836.1">
    <property type="nucleotide sequence ID" value="NZ_JBEDNQ010000005.1"/>
</dbReference>
<protein>
    <submittedName>
        <fullName evidence="1">Uncharacterized protein</fullName>
    </submittedName>
</protein>
<comment type="caution">
    <text evidence="1">The sequence shown here is derived from an EMBL/GenBank/DDBJ whole genome shotgun (WGS) entry which is preliminary data.</text>
</comment>
<accession>A0ABV1KC90</accession>
<proteinExistence type="predicted"/>
<keyword evidence="2" id="KW-1185">Reference proteome</keyword>
<organism evidence="1 2">
    <name type="scientific">Pseudonocardia nematodicida</name>
    <dbReference type="NCBI Taxonomy" id="1206997"/>
    <lineage>
        <taxon>Bacteria</taxon>
        <taxon>Bacillati</taxon>
        <taxon>Actinomycetota</taxon>
        <taxon>Actinomycetes</taxon>
        <taxon>Pseudonocardiales</taxon>
        <taxon>Pseudonocardiaceae</taxon>
        <taxon>Pseudonocardia</taxon>
    </lineage>
</organism>
<dbReference type="EMBL" id="JBEDNQ010000005">
    <property type="protein sequence ID" value="MEQ3551766.1"/>
    <property type="molecule type" value="Genomic_DNA"/>
</dbReference>
<reference evidence="1 2" key="1">
    <citation type="submission" date="2024-03" db="EMBL/GenBank/DDBJ databases">
        <title>Draft genome sequence of Pseudonocardia nematodicida JCM 31783.</title>
        <authorList>
            <person name="Butdee W."/>
            <person name="Duangmal K."/>
        </authorList>
    </citation>
    <scope>NUCLEOTIDE SEQUENCE [LARGE SCALE GENOMIC DNA]</scope>
    <source>
        <strain evidence="1 2">JCM 31783</strain>
    </source>
</reference>